<feature type="region of interest" description="Disordered" evidence="1">
    <location>
        <begin position="270"/>
        <end position="311"/>
    </location>
</feature>
<accession>A0A0R0CZ04</accession>
<dbReference type="AlphaFoldDB" id="A0A0R0CZ04"/>
<name>A0A0R0CZ04_9GAMM</name>
<evidence type="ECO:0000313" key="2">
    <source>
        <dbReference type="EMBL" id="KRG71383.1"/>
    </source>
</evidence>
<dbReference type="OrthoDB" id="5899304at2"/>
<dbReference type="Proteomes" id="UP000051863">
    <property type="component" value="Unassembled WGS sequence"/>
</dbReference>
<protein>
    <recommendedName>
        <fullName evidence="4">TnsE C-terminal domain-containing protein</fullName>
    </recommendedName>
</protein>
<evidence type="ECO:0008006" key="4">
    <source>
        <dbReference type="Google" id="ProtNLM"/>
    </source>
</evidence>
<dbReference type="RefSeq" id="WP_057626894.1">
    <property type="nucleotide sequence ID" value="NZ_LDJJ01000009.1"/>
</dbReference>
<dbReference type="PATRIC" id="fig|405446.3.peg.3912"/>
<keyword evidence="3" id="KW-1185">Reference proteome</keyword>
<evidence type="ECO:0000256" key="1">
    <source>
        <dbReference type="SAM" id="MobiDB-lite"/>
    </source>
</evidence>
<feature type="region of interest" description="Disordered" evidence="1">
    <location>
        <begin position="333"/>
        <end position="364"/>
    </location>
</feature>
<feature type="compositionally biased region" description="Basic residues" evidence="1">
    <location>
        <begin position="347"/>
        <end position="357"/>
    </location>
</feature>
<organism evidence="2 3">
    <name type="scientific">Stenotrophomonas terrae</name>
    <dbReference type="NCBI Taxonomy" id="405446"/>
    <lineage>
        <taxon>Bacteria</taxon>
        <taxon>Pseudomonadati</taxon>
        <taxon>Pseudomonadota</taxon>
        <taxon>Gammaproteobacteria</taxon>
        <taxon>Lysobacterales</taxon>
        <taxon>Lysobacteraceae</taxon>
        <taxon>Stenotrophomonas</taxon>
    </lineage>
</organism>
<dbReference type="EMBL" id="LDJJ01000009">
    <property type="protein sequence ID" value="KRG71383.1"/>
    <property type="molecule type" value="Genomic_DNA"/>
</dbReference>
<reference evidence="2 3" key="1">
    <citation type="submission" date="2015-05" db="EMBL/GenBank/DDBJ databases">
        <title>Genome sequencing and analysis of members of genus Stenotrophomonas.</title>
        <authorList>
            <person name="Patil P.P."/>
            <person name="Midha S."/>
            <person name="Patil P.B."/>
        </authorList>
    </citation>
    <scope>NUCLEOTIDE SEQUENCE [LARGE SCALE GENOMIC DNA]</scope>
    <source>
        <strain evidence="2 3">DSM 18941</strain>
    </source>
</reference>
<feature type="compositionally biased region" description="Basic and acidic residues" evidence="1">
    <location>
        <begin position="333"/>
        <end position="346"/>
    </location>
</feature>
<proteinExistence type="predicted"/>
<sequence length="535" mass="59719">MTRMVFKSVANLTEDPVEVFWLAGFVCNERNEWQVRVVYRNKRTGELIPMCEPIGMLPILSLGTWFDYGLLQTEGLPGDLMEVVIPDVGQPEVITSADMPSSLYRLPTSRAGHQRLFRYRTRHGVVHIPAVELIRALFIHNRALALALMRPAGLEQLYIPMAPGPRELATLCFTKEIAKSVLSRELAMEFAWLVLDVEARRSWESVRCLSAGQDCIFFEPPPIRGSSWQFRGIRHENQMLVLELNNLSGRAVPVKILEYTHPDLKKAIRAGVSGAKPGNPKGGDKPDTGEPGDDIDVAGTDQGSSGYRNPLVANMGRRQSAFESQIKVIKKEIEVEQAPREPTGKEPKKKPRHKKKIQVTTSERAGGKGLRPIDFGILCRAPLHRIGDLVAFDETIRHMRDRLPDVQFAAGLVLLKQGKAAASVGSAPRAAMVVRINRLKEPPIVLIDIDRTGIVALSLMVLHFKGGEKEDWIERAIQKTLNGWADVGGHWSTDVEAEMEPMCRSERIPKAMVPREGFEKQAEGWALRLIDRLGL</sequence>
<gene>
    <name evidence="2" type="ORF">ABB27_03830</name>
</gene>
<comment type="caution">
    <text evidence="2">The sequence shown here is derived from an EMBL/GenBank/DDBJ whole genome shotgun (WGS) entry which is preliminary data.</text>
</comment>
<evidence type="ECO:0000313" key="3">
    <source>
        <dbReference type="Proteomes" id="UP000051863"/>
    </source>
</evidence>